<dbReference type="Pfam" id="PF20415">
    <property type="entry name" value="DUF6699"/>
    <property type="match status" value="1"/>
</dbReference>
<name>A0A9P7RQ74_9AGAR</name>
<comment type="caution">
    <text evidence="3">The sequence shown here is derived from an EMBL/GenBank/DDBJ whole genome shotgun (WGS) entry which is preliminary data.</text>
</comment>
<evidence type="ECO:0000259" key="2">
    <source>
        <dbReference type="Pfam" id="PF20415"/>
    </source>
</evidence>
<dbReference type="KEGG" id="more:E1B28_013269"/>
<proteinExistence type="predicted"/>
<sequence length="224" mass="24420">MAPKTVRFSTELQTVLPLPPSPAGSNSSTLSASPGILTPPNPFSPLAGSPMQTDNASFKIDDIHSILRLRSRPKFHFDVSRNPATTLSLAQELSADIRAEPATVPPVPVIILVSKYLPWAVDVQSSSEGEDAYVSVADVLGGLHCALRIRVTDAEFQIQVNKEEIMAAFEARWRRVAEEEGALAGESEREKGLMRVDFLRGNLKFVGLSTEKLGKNVLRFSVRP</sequence>
<keyword evidence="4" id="KW-1185">Reference proteome</keyword>
<evidence type="ECO:0000313" key="3">
    <source>
        <dbReference type="EMBL" id="KAG7087291.1"/>
    </source>
</evidence>
<evidence type="ECO:0000256" key="1">
    <source>
        <dbReference type="SAM" id="MobiDB-lite"/>
    </source>
</evidence>
<feature type="compositionally biased region" description="Polar residues" evidence="1">
    <location>
        <begin position="23"/>
        <end position="32"/>
    </location>
</feature>
<organism evidence="3 4">
    <name type="scientific">Marasmius oreades</name>
    <name type="common">fairy-ring Marasmius</name>
    <dbReference type="NCBI Taxonomy" id="181124"/>
    <lineage>
        <taxon>Eukaryota</taxon>
        <taxon>Fungi</taxon>
        <taxon>Dikarya</taxon>
        <taxon>Basidiomycota</taxon>
        <taxon>Agaricomycotina</taxon>
        <taxon>Agaricomycetes</taxon>
        <taxon>Agaricomycetidae</taxon>
        <taxon>Agaricales</taxon>
        <taxon>Marasmiineae</taxon>
        <taxon>Marasmiaceae</taxon>
        <taxon>Marasmius</taxon>
    </lineage>
</organism>
<dbReference type="RefSeq" id="XP_043003762.1">
    <property type="nucleotide sequence ID" value="XM_043158415.1"/>
</dbReference>
<feature type="region of interest" description="Disordered" evidence="1">
    <location>
        <begin position="1"/>
        <end position="35"/>
    </location>
</feature>
<dbReference type="Proteomes" id="UP001049176">
    <property type="component" value="Chromosome 9"/>
</dbReference>
<dbReference type="OrthoDB" id="2783256at2759"/>
<dbReference type="GeneID" id="66082344"/>
<dbReference type="AlphaFoldDB" id="A0A9P7RQ74"/>
<reference evidence="3" key="1">
    <citation type="journal article" date="2021" name="Genome Biol. Evol.">
        <title>The assembled and annotated genome of the fairy-ring fungus Marasmius oreades.</title>
        <authorList>
            <person name="Hiltunen M."/>
            <person name="Ament-Velasquez S.L."/>
            <person name="Johannesson H."/>
        </authorList>
    </citation>
    <scope>NUCLEOTIDE SEQUENCE</scope>
    <source>
        <strain evidence="3">03SP1</strain>
    </source>
</reference>
<feature type="domain" description="DUF6699" evidence="2">
    <location>
        <begin position="76"/>
        <end position="212"/>
    </location>
</feature>
<protein>
    <recommendedName>
        <fullName evidence="2">DUF6699 domain-containing protein</fullName>
    </recommendedName>
</protein>
<gene>
    <name evidence="3" type="ORF">E1B28_013269</name>
</gene>
<accession>A0A9P7RQ74</accession>
<evidence type="ECO:0000313" key="4">
    <source>
        <dbReference type="Proteomes" id="UP001049176"/>
    </source>
</evidence>
<dbReference type="InterPro" id="IPR046522">
    <property type="entry name" value="DUF6699"/>
</dbReference>
<dbReference type="EMBL" id="CM032189">
    <property type="protein sequence ID" value="KAG7087291.1"/>
    <property type="molecule type" value="Genomic_DNA"/>
</dbReference>